<sequence>METALFGKRLYDGGGDLAGRLRADMDRIFELRRRWSPDLAGRLYDPGCPVGRYDKPSRGLVLAENTLPAQAWHTAAALELAVDAPARLALGSPHEPVLTVFKEFFPVPSTDFWRGVAEQLYGFAWCVVDQTRLCPQCVHGSAAACVYGAWFDYHHFTAELSDIAEDSCREMAAYIDHVHRDHAPGSREHAVMDAWMACLQALYLDVLHPKASQIAVGEDKRRSIRYRTVNSAGRALALLTSLERPDGLFSDQLVEAAGFAGMTMHDACDRRHDNAAHESHNFFTLLSVHNQAEGLIPVRRFCVDLWAWAIDHDMLWPILFAGRILVWNVYVTRYQTALLLDQLAPPSGIAACAPYADAVLNRMNPAPRAARPDDYSVRGTCRDKAAYDRLVDECLEHFAECAGCGGYETAGWQERTARLDRGHGRKAAGDSACVDRMAVFTILTQLERVWWAADPTARYKRPTGQWDPYLV</sequence>
<evidence type="ECO:0000313" key="2">
    <source>
        <dbReference type="Proteomes" id="UP000660675"/>
    </source>
</evidence>
<keyword evidence="2" id="KW-1185">Reference proteome</keyword>
<evidence type="ECO:0000313" key="1">
    <source>
        <dbReference type="EMBL" id="GGV97519.1"/>
    </source>
</evidence>
<name>A0ABQ2W951_9ACTN</name>
<organism evidence="1 2">
    <name type="scientific">Streptomyces gelaticus</name>
    <dbReference type="NCBI Taxonomy" id="285446"/>
    <lineage>
        <taxon>Bacteria</taxon>
        <taxon>Bacillati</taxon>
        <taxon>Actinomycetota</taxon>
        <taxon>Actinomycetes</taxon>
        <taxon>Kitasatosporales</taxon>
        <taxon>Streptomycetaceae</taxon>
        <taxon>Streptomyces</taxon>
    </lineage>
</organism>
<comment type="caution">
    <text evidence="1">The sequence shown here is derived from an EMBL/GenBank/DDBJ whole genome shotgun (WGS) entry which is preliminary data.</text>
</comment>
<gene>
    <name evidence="1" type="ORF">GCM10015535_69010</name>
</gene>
<evidence type="ECO:0008006" key="3">
    <source>
        <dbReference type="Google" id="ProtNLM"/>
    </source>
</evidence>
<proteinExistence type="predicted"/>
<protein>
    <recommendedName>
        <fullName evidence="3">Oxidoreductase</fullName>
    </recommendedName>
</protein>
<dbReference type="EMBL" id="BMTF01000052">
    <property type="protein sequence ID" value="GGV97519.1"/>
    <property type="molecule type" value="Genomic_DNA"/>
</dbReference>
<dbReference type="Proteomes" id="UP000660675">
    <property type="component" value="Unassembled WGS sequence"/>
</dbReference>
<accession>A0ABQ2W951</accession>
<dbReference type="RefSeq" id="WP_189548188.1">
    <property type="nucleotide sequence ID" value="NZ_BMTF01000052.1"/>
</dbReference>
<reference evidence="2" key="1">
    <citation type="journal article" date="2019" name="Int. J. Syst. Evol. Microbiol.">
        <title>The Global Catalogue of Microorganisms (GCM) 10K type strain sequencing project: providing services to taxonomists for standard genome sequencing and annotation.</title>
        <authorList>
            <consortium name="The Broad Institute Genomics Platform"/>
            <consortium name="The Broad Institute Genome Sequencing Center for Infectious Disease"/>
            <person name="Wu L."/>
            <person name="Ma J."/>
        </authorList>
    </citation>
    <scope>NUCLEOTIDE SEQUENCE [LARGE SCALE GENOMIC DNA]</scope>
    <source>
        <strain evidence="2">JCM 4376</strain>
    </source>
</reference>